<feature type="signal peptide" evidence="1">
    <location>
        <begin position="1"/>
        <end position="37"/>
    </location>
</feature>
<proteinExistence type="predicted"/>
<protein>
    <recommendedName>
        <fullName evidence="4">Secreted protein</fullName>
    </recommendedName>
</protein>
<dbReference type="RefSeq" id="WP_020636195.1">
    <property type="nucleotide sequence ID" value="NZ_KB913032.1"/>
</dbReference>
<dbReference type="EMBL" id="NMQU01000158">
    <property type="protein sequence ID" value="OXM43115.1"/>
    <property type="molecule type" value="Genomic_DNA"/>
</dbReference>
<dbReference type="AlphaFoldDB" id="A0A229R958"/>
<dbReference type="OrthoDB" id="3698891at2"/>
<dbReference type="Proteomes" id="UP000215563">
    <property type="component" value="Unassembled WGS sequence"/>
</dbReference>
<name>A0A229R958_AMYAL</name>
<evidence type="ECO:0000256" key="1">
    <source>
        <dbReference type="SAM" id="SignalP"/>
    </source>
</evidence>
<dbReference type="InterPro" id="IPR006311">
    <property type="entry name" value="TAT_signal"/>
</dbReference>
<gene>
    <name evidence="2" type="ORF">CFP75_39635</name>
</gene>
<evidence type="ECO:0008006" key="4">
    <source>
        <dbReference type="Google" id="ProtNLM"/>
    </source>
</evidence>
<evidence type="ECO:0000313" key="2">
    <source>
        <dbReference type="EMBL" id="OXM43115.1"/>
    </source>
</evidence>
<evidence type="ECO:0000313" key="3">
    <source>
        <dbReference type="Proteomes" id="UP000215563"/>
    </source>
</evidence>
<keyword evidence="1" id="KW-0732">Signal</keyword>
<sequence>MSTIPGRNTGPRTARRHALTVAVSALGLMLGGAVATAAPAAATTNGVYGVDMQRACTKQNPGMGLSAVPEDRGNAYSWVCRAPWGYKVGINVNAACAEQHPGTTAKPLNPRDAYSWRCVN</sequence>
<dbReference type="PROSITE" id="PS51318">
    <property type="entry name" value="TAT"/>
    <property type="match status" value="1"/>
</dbReference>
<feature type="chain" id="PRO_5011261203" description="Secreted protein" evidence="1">
    <location>
        <begin position="38"/>
        <end position="120"/>
    </location>
</feature>
<reference evidence="2 3" key="1">
    <citation type="submission" date="2017-07" db="EMBL/GenBank/DDBJ databases">
        <title>Amycolatopsis alba DSM 44262 Genome sequencing and assembly.</title>
        <authorList>
            <person name="Kaur N."/>
            <person name="Mayilraj S."/>
        </authorList>
    </citation>
    <scope>NUCLEOTIDE SEQUENCE [LARGE SCALE GENOMIC DNA]</scope>
    <source>
        <strain evidence="2 3">DSM 44262</strain>
    </source>
</reference>
<comment type="caution">
    <text evidence="2">The sequence shown here is derived from an EMBL/GenBank/DDBJ whole genome shotgun (WGS) entry which is preliminary data.</text>
</comment>
<organism evidence="2 3">
    <name type="scientific">Amycolatopsis alba DSM 44262</name>
    <dbReference type="NCBI Taxonomy" id="1125972"/>
    <lineage>
        <taxon>Bacteria</taxon>
        <taxon>Bacillati</taxon>
        <taxon>Actinomycetota</taxon>
        <taxon>Actinomycetes</taxon>
        <taxon>Pseudonocardiales</taxon>
        <taxon>Pseudonocardiaceae</taxon>
        <taxon>Amycolatopsis</taxon>
    </lineage>
</organism>
<accession>A0A229R958</accession>
<keyword evidence="3" id="KW-1185">Reference proteome</keyword>